<organism evidence="2 3">
    <name type="scientific">Albibacterium bauzanense</name>
    <dbReference type="NCBI Taxonomy" id="653929"/>
    <lineage>
        <taxon>Bacteria</taxon>
        <taxon>Pseudomonadati</taxon>
        <taxon>Bacteroidota</taxon>
        <taxon>Sphingobacteriia</taxon>
        <taxon>Sphingobacteriales</taxon>
        <taxon>Sphingobacteriaceae</taxon>
        <taxon>Albibacterium</taxon>
    </lineage>
</organism>
<evidence type="ECO:0000313" key="2">
    <source>
        <dbReference type="EMBL" id="TCK85572.1"/>
    </source>
</evidence>
<keyword evidence="3" id="KW-1185">Reference proteome</keyword>
<gene>
    <name evidence="2" type="ORF">C8N28_0883</name>
</gene>
<dbReference type="Proteomes" id="UP000294616">
    <property type="component" value="Unassembled WGS sequence"/>
</dbReference>
<dbReference type="Pfam" id="PF16153">
    <property type="entry name" value="DUF4861"/>
    <property type="match status" value="1"/>
</dbReference>
<reference evidence="2 3" key="1">
    <citation type="submission" date="2019-03" db="EMBL/GenBank/DDBJ databases">
        <title>Genomic Encyclopedia of Archaeal and Bacterial Type Strains, Phase II (KMG-II): from individual species to whole genera.</title>
        <authorList>
            <person name="Goeker M."/>
        </authorList>
    </citation>
    <scope>NUCLEOTIDE SEQUENCE [LARGE SCALE GENOMIC DNA]</scope>
    <source>
        <strain evidence="2 3">DSM 22554</strain>
    </source>
</reference>
<dbReference type="RefSeq" id="WP_132221877.1">
    <property type="nucleotide sequence ID" value="NZ_SMGO01000001.1"/>
</dbReference>
<accession>A0A4R1M2X7</accession>
<sequence length="382" mass="42430">MKKISVLLFLLFGTVLVLSAQTNAVKASISISNSLDMERTDELVAISWTSILSKYPSIDTANFKVVNAANNQEVPFQLEHAGQKAIQNLLLQVSVAAKASIRLSVVAGKPEPIVSKTYGRYVPERYDDFAWENDKVAYRMYGKALETRPDNAFGIDVWVKRTNKLVINDWYKTADYHKDHGDGMDYYSVGLTLGAGDIAPYVMDSVYYSKNYHHWKVLDNGPLRTSFQLGYDAWDVAGKSISVVKTISLDAGSRFNKIQVVYSYNDGENLPVVIGIVKRNEPGAVMMDEQQGIMGYWEPEHGADGVTGVATIYPSGDVKMNTDRLHLLTHASVKANEPLVYYNGSIWSKANGASAGGSAKQWFTYVDSFNQKLKQPLKVIIQ</sequence>
<proteinExistence type="predicted"/>
<comment type="caution">
    <text evidence="2">The sequence shown here is derived from an EMBL/GenBank/DDBJ whole genome shotgun (WGS) entry which is preliminary data.</text>
</comment>
<name>A0A4R1M2X7_9SPHI</name>
<evidence type="ECO:0000256" key="1">
    <source>
        <dbReference type="SAM" id="SignalP"/>
    </source>
</evidence>
<dbReference type="InterPro" id="IPR032342">
    <property type="entry name" value="DUF4861"/>
</dbReference>
<feature type="signal peptide" evidence="1">
    <location>
        <begin position="1"/>
        <end position="20"/>
    </location>
</feature>
<dbReference type="AlphaFoldDB" id="A0A4R1M2X7"/>
<protein>
    <submittedName>
        <fullName evidence="2">Uncharacterized protein DUF4861</fullName>
    </submittedName>
</protein>
<keyword evidence="1" id="KW-0732">Signal</keyword>
<evidence type="ECO:0000313" key="3">
    <source>
        <dbReference type="Proteomes" id="UP000294616"/>
    </source>
</evidence>
<dbReference type="EMBL" id="SMGO01000001">
    <property type="protein sequence ID" value="TCK85572.1"/>
    <property type="molecule type" value="Genomic_DNA"/>
</dbReference>
<dbReference type="OrthoDB" id="9800230at2"/>
<feature type="chain" id="PRO_5020181957" evidence="1">
    <location>
        <begin position="21"/>
        <end position="382"/>
    </location>
</feature>